<gene>
    <name evidence="2" type="ORF">SPACI_053750</name>
</gene>
<proteinExistence type="predicted"/>
<dbReference type="EMBL" id="CP155571">
    <property type="protein sequence ID" value="XFO75259.1"/>
    <property type="molecule type" value="Genomic_DNA"/>
</dbReference>
<evidence type="ECO:0000313" key="2">
    <source>
        <dbReference type="EMBL" id="XFO75259.1"/>
    </source>
</evidence>
<evidence type="ECO:0000256" key="1">
    <source>
        <dbReference type="SAM" id="MobiDB-lite"/>
    </source>
</evidence>
<sequence>MAGKRRPYWEEPEIDDWDDDEEDWEEESGARSDRQVLPFVIGLGLGLGFGCRPRRYCYPRDCYPRYYCYPRSYCYPRYYCYPRPCYPL</sequence>
<feature type="region of interest" description="Disordered" evidence="1">
    <location>
        <begin position="1"/>
        <end position="31"/>
    </location>
</feature>
<dbReference type="RefSeq" id="WP_093792391.1">
    <property type="nucleotide sequence ID" value="NZ_CP155571.1"/>
</dbReference>
<accession>A0ABZ3JA14</accession>
<dbReference type="Proteomes" id="UP000216052">
    <property type="component" value="Chromosome"/>
</dbReference>
<organism evidence="2 3">
    <name type="scientific">Sporomusa acidovorans (strain ATCC 49682 / DSM 3132 / Mol)</name>
    <dbReference type="NCBI Taxonomy" id="1123286"/>
    <lineage>
        <taxon>Bacteria</taxon>
        <taxon>Bacillati</taxon>
        <taxon>Bacillota</taxon>
        <taxon>Negativicutes</taxon>
        <taxon>Selenomonadales</taxon>
        <taxon>Sporomusaceae</taxon>
        <taxon>Sporomusa</taxon>
    </lineage>
</organism>
<reference evidence="2" key="1">
    <citation type="submission" date="2024-05" db="EMBL/GenBank/DDBJ databases">
        <title>Isolation and characterization of Sporomusa carbonis sp. nov., a carboxydotrophic hydrogenogen in the genus of Sporomusa isolated from a charcoal burning pile.</title>
        <authorList>
            <person name="Boeer T."/>
            <person name="Rosenbaum F."/>
            <person name="Eysell L."/>
            <person name="Mueller V."/>
            <person name="Daniel R."/>
            <person name="Poehlein A."/>
        </authorList>
    </citation>
    <scope>NUCLEOTIDE SEQUENCE [LARGE SCALE GENOMIC DNA]</scope>
    <source>
        <strain evidence="2">DSM 3132</strain>
    </source>
</reference>
<protein>
    <submittedName>
        <fullName evidence="2">Uncharacterized protein</fullName>
    </submittedName>
</protein>
<name>A0ABZ3JA14_SPOA4</name>
<evidence type="ECO:0000313" key="3">
    <source>
        <dbReference type="Proteomes" id="UP000216052"/>
    </source>
</evidence>
<keyword evidence="3" id="KW-1185">Reference proteome</keyword>
<feature type="compositionally biased region" description="Acidic residues" evidence="1">
    <location>
        <begin position="10"/>
        <end position="27"/>
    </location>
</feature>